<organism evidence="1 2">
    <name type="scientific">Chloropicon roscoffensis</name>
    <dbReference type="NCBI Taxonomy" id="1461544"/>
    <lineage>
        <taxon>Eukaryota</taxon>
        <taxon>Viridiplantae</taxon>
        <taxon>Chlorophyta</taxon>
        <taxon>Chloropicophyceae</taxon>
        <taxon>Chloropicales</taxon>
        <taxon>Chloropicaceae</taxon>
        <taxon>Chloropicon</taxon>
    </lineage>
</organism>
<reference evidence="1 2" key="1">
    <citation type="submission" date="2024-03" db="EMBL/GenBank/DDBJ databases">
        <title>Complete genome sequence of the green alga Chloropicon roscoffensis RCC1871.</title>
        <authorList>
            <person name="Lemieux C."/>
            <person name="Pombert J.-F."/>
            <person name="Otis C."/>
            <person name="Turmel M."/>
        </authorList>
    </citation>
    <scope>NUCLEOTIDE SEQUENCE [LARGE SCALE GENOMIC DNA]</scope>
    <source>
        <strain evidence="1 2">RCC1871</strain>
    </source>
</reference>
<dbReference type="AlphaFoldDB" id="A0AAX4PEZ2"/>
<gene>
    <name evidence="1" type="ORF">HKI87_10g62700</name>
</gene>
<dbReference type="Gene3D" id="3.50.50.60">
    <property type="entry name" value="FAD/NAD(P)-binding domain"/>
    <property type="match status" value="1"/>
</dbReference>
<sequence>MNSNEGIVNLETDYLVIGAGAAGMAFVDEVLSRCKTSTFVISDQLARPGGHWNHAYPFVTLHQGSYFYGVNSEVLERDPREIDLSSKHEMLAYYDKVMRKFLASGRVTFLPQTSYQWREDGDEDHVVKSIILSGVTYHVTVRKKFVNACAQQIKVPSTHVPSYQIDKDVRENCVPINELGSLKRSYEEFVVIGNGKTGIDAVLYLLNQGVSPSSIRWVVSRELWWYDRKWFGPSSAQDFIIEIIRVLGEEDDTGAIFRRLEDKGILMRMQDDPDAEDPKLFRCATITKAERDAVQNIKEFVRLGHVTRITRDRIVFGDRGSIPTTANTLHVDCTANGLPRQARKPIFGDDTITLQPVLSCNVTWSSAIIGMLEVLEGNNEDAKRSIIKTAPHPEAKEDWVAAFYVTFQNLVALSKKYRRQGFDGMRLSIMNHGPMLSTLYKEHFVLPKILDKMLAKAEIFLNKYDSPSA</sequence>
<dbReference type="SUPFAM" id="SSF51905">
    <property type="entry name" value="FAD/NAD(P)-binding domain"/>
    <property type="match status" value="1"/>
</dbReference>
<evidence type="ECO:0000313" key="2">
    <source>
        <dbReference type="Proteomes" id="UP001472866"/>
    </source>
</evidence>
<dbReference type="EMBL" id="CP151510">
    <property type="protein sequence ID" value="WZN64713.1"/>
    <property type="molecule type" value="Genomic_DNA"/>
</dbReference>
<accession>A0AAX4PEZ2</accession>
<dbReference type="Proteomes" id="UP001472866">
    <property type="component" value="Chromosome 10"/>
</dbReference>
<keyword evidence="2" id="KW-1185">Reference proteome</keyword>
<protein>
    <submittedName>
        <fullName evidence="1">Uncharacterized protein</fullName>
    </submittedName>
</protein>
<dbReference type="InterPro" id="IPR036188">
    <property type="entry name" value="FAD/NAD-bd_sf"/>
</dbReference>
<evidence type="ECO:0000313" key="1">
    <source>
        <dbReference type="EMBL" id="WZN64713.1"/>
    </source>
</evidence>
<proteinExistence type="predicted"/>
<name>A0AAX4PEZ2_9CHLO</name>